<comment type="caution">
    <text evidence="1">The sequence shown here is derived from an EMBL/GenBank/DDBJ whole genome shotgun (WGS) entry which is preliminary data.</text>
</comment>
<name>A0A9P6IC86_9PEZI</name>
<reference evidence="1" key="2">
    <citation type="submission" date="2020-11" db="EMBL/GenBank/DDBJ databases">
        <title>Whole genome sequencing of Colletotrichum sp.</title>
        <authorList>
            <person name="Li H."/>
        </authorList>
    </citation>
    <scope>NUCLEOTIDE SEQUENCE</scope>
    <source>
        <strain evidence="1">CkLH20</strain>
    </source>
</reference>
<accession>A0A9P6IC86</accession>
<reference evidence="1" key="1">
    <citation type="submission" date="2020-03" db="EMBL/GenBank/DDBJ databases">
        <authorList>
            <person name="He L."/>
        </authorList>
    </citation>
    <scope>NUCLEOTIDE SEQUENCE</scope>
    <source>
        <strain evidence="1">CkLH20</strain>
    </source>
</reference>
<evidence type="ECO:0000313" key="2">
    <source>
        <dbReference type="Proteomes" id="UP000781932"/>
    </source>
</evidence>
<proteinExistence type="predicted"/>
<dbReference type="SUPFAM" id="SSF50494">
    <property type="entry name" value="Trypsin-like serine proteases"/>
    <property type="match status" value="1"/>
</dbReference>
<dbReference type="AlphaFoldDB" id="A0A9P6IC86"/>
<sequence length="536" mass="59840">MDTRFSALREKMIQNQDRWYYRGLPTGPTFLARAPNPPWDPKIVDDMGYYDYQGDPVKKTLRPVCRHPIVEKWNNTGEIGSLRFEILRSLEAVDWNSVDIFRCGYEDDKDLPVVLMVSVQPGSISPAQARDAAARCEHVLGLHGLTDVSCELRASEVFRLQKSPSHQRTPRFWWGSREYQHQLTNLLGTTISAANNPASIGTKGPYLRVKMTDGDKTETSICALTCRHSLFGNEKAPSLSQAVVQPGDYDRMLARIESDKSSSKERIDKYEERSSSGGCVLTTAQENNLRRERETLAEINRLWASYTALGDIEARTFGHVCHIGDGRHFKSDWALIRLDGDKHEQPLASLRNQVSVASESHKFKALKWQSLFWDDAKPDEDDIVTLAGPVPLAEFQLPDFDYLEDAIDSFGVCQCPSTLVLGKYGHSSDLTFGLANQAFSVIRHKHPGARDLFSLAIGVTGYEHRSMSCPPCATSFCRTGDSGACVWDFKGRVAGIVTAGSGSDPERDVTDVTYITPMEWILEDMKACGLEATLCE</sequence>
<keyword evidence="2" id="KW-1185">Reference proteome</keyword>
<dbReference type="OrthoDB" id="5424209at2759"/>
<dbReference type="RefSeq" id="XP_038749441.1">
    <property type="nucleotide sequence ID" value="XM_038885510.1"/>
</dbReference>
<dbReference type="Proteomes" id="UP000781932">
    <property type="component" value="Unassembled WGS sequence"/>
</dbReference>
<gene>
    <name evidence="1" type="ORF">CkaCkLH20_02791</name>
</gene>
<dbReference type="EMBL" id="JAATWM020000006">
    <property type="protein sequence ID" value="KAF9879980.1"/>
    <property type="molecule type" value="Genomic_DNA"/>
</dbReference>
<dbReference type="GeneID" id="62158584"/>
<protein>
    <submittedName>
        <fullName evidence="1">Uncharacterized protein</fullName>
    </submittedName>
</protein>
<organism evidence="1 2">
    <name type="scientific">Colletotrichum karsti</name>
    <dbReference type="NCBI Taxonomy" id="1095194"/>
    <lineage>
        <taxon>Eukaryota</taxon>
        <taxon>Fungi</taxon>
        <taxon>Dikarya</taxon>
        <taxon>Ascomycota</taxon>
        <taxon>Pezizomycotina</taxon>
        <taxon>Sordariomycetes</taxon>
        <taxon>Hypocreomycetidae</taxon>
        <taxon>Glomerellales</taxon>
        <taxon>Glomerellaceae</taxon>
        <taxon>Colletotrichum</taxon>
        <taxon>Colletotrichum boninense species complex</taxon>
    </lineage>
</organism>
<dbReference type="InterPro" id="IPR009003">
    <property type="entry name" value="Peptidase_S1_PA"/>
</dbReference>
<evidence type="ECO:0000313" key="1">
    <source>
        <dbReference type="EMBL" id="KAF9879980.1"/>
    </source>
</evidence>